<dbReference type="GO" id="GO:0030313">
    <property type="term" value="C:cell envelope"/>
    <property type="evidence" value="ECO:0007669"/>
    <property type="project" value="UniProtKB-SubCell"/>
</dbReference>
<gene>
    <name evidence="5" type="ORF">CTER_0909</name>
</gene>
<dbReference type="STRING" id="1195236.CTER_0909"/>
<dbReference type="Proteomes" id="UP000014155">
    <property type="component" value="Unassembled WGS sequence"/>
</dbReference>
<sequence>MNKKKKFVILFISLFLVLTIAIATVLINSVREESAPIDDKFAQSVEKPDYHFAVIAPSSYDPFWSDVKKGAFKAAREFNVAVEFNSPRFTNLDEELQYLNIAIASNVDGIATHVPDETMFTPVINNAIKNNIPVVTVESDANNSGRMAYIGNNNYEVGTVGGKMVADATDGKSKVAIILNGYIPDAGDVSQNLRVTGFKDAVKSYKGKVDIEEIRISGMGIFSAGEIANELITNNPQINAIFCTNPRDTLGVTQMVVDLNKVGQIKVVGSGSYPEILRYIEKNVIYGSVVSDPQDMGYKAIRALVELKTAKRTSAYVGTEVYAVTKDNVAALSTGDTGK</sequence>
<dbReference type="Gene3D" id="3.40.50.2300">
    <property type="match status" value="2"/>
</dbReference>
<keyword evidence="3" id="KW-0732">Signal</keyword>
<evidence type="ECO:0000259" key="4">
    <source>
        <dbReference type="Pfam" id="PF13407"/>
    </source>
</evidence>
<dbReference type="SUPFAM" id="SSF53822">
    <property type="entry name" value="Periplasmic binding protein-like I"/>
    <property type="match status" value="1"/>
</dbReference>
<dbReference type="Pfam" id="PF13407">
    <property type="entry name" value="Peripla_BP_4"/>
    <property type="match status" value="1"/>
</dbReference>
<evidence type="ECO:0000256" key="3">
    <source>
        <dbReference type="ARBA" id="ARBA00022729"/>
    </source>
</evidence>
<keyword evidence="5" id="KW-0813">Transport</keyword>
<keyword evidence="6" id="KW-1185">Reference proteome</keyword>
<comment type="caution">
    <text evidence="5">The sequence shown here is derived from an EMBL/GenBank/DDBJ whole genome shotgun (WGS) entry which is preliminary data.</text>
</comment>
<dbReference type="GO" id="GO:0030246">
    <property type="term" value="F:carbohydrate binding"/>
    <property type="evidence" value="ECO:0007669"/>
    <property type="project" value="UniProtKB-ARBA"/>
</dbReference>
<dbReference type="eggNOG" id="COG1879">
    <property type="taxonomic scope" value="Bacteria"/>
</dbReference>
<protein>
    <submittedName>
        <fullName evidence="5">ABC-type sugar transport system, periplasmic component</fullName>
    </submittedName>
</protein>
<feature type="domain" description="Periplasmic binding protein" evidence="4">
    <location>
        <begin position="52"/>
        <end position="309"/>
    </location>
</feature>
<comment type="subcellular location">
    <subcellularLocation>
        <location evidence="1">Cell envelope</location>
    </subcellularLocation>
</comment>
<dbReference type="PANTHER" id="PTHR46847:SF1">
    <property type="entry name" value="D-ALLOSE-BINDING PERIPLASMIC PROTEIN-RELATED"/>
    <property type="match status" value="1"/>
</dbReference>
<evidence type="ECO:0000256" key="2">
    <source>
        <dbReference type="ARBA" id="ARBA00007639"/>
    </source>
</evidence>
<dbReference type="PATRIC" id="fig|1195236.3.peg.1199"/>
<comment type="similarity">
    <text evidence="2">Belongs to the bacterial solute-binding protein 2 family.</text>
</comment>
<evidence type="ECO:0000313" key="5">
    <source>
        <dbReference type="EMBL" id="EMS73123.1"/>
    </source>
</evidence>
<organism evidence="5 6">
    <name type="scientific">Ruminiclostridium cellobioparum subsp. termitidis CT1112</name>
    <dbReference type="NCBI Taxonomy" id="1195236"/>
    <lineage>
        <taxon>Bacteria</taxon>
        <taxon>Bacillati</taxon>
        <taxon>Bacillota</taxon>
        <taxon>Clostridia</taxon>
        <taxon>Eubacteriales</taxon>
        <taxon>Oscillospiraceae</taxon>
        <taxon>Ruminiclostridium</taxon>
    </lineage>
</organism>
<evidence type="ECO:0000313" key="6">
    <source>
        <dbReference type="Proteomes" id="UP000014155"/>
    </source>
</evidence>
<dbReference type="RefSeq" id="WP_004624476.1">
    <property type="nucleotide sequence ID" value="NZ_AORV01000022.1"/>
</dbReference>
<dbReference type="EMBL" id="AORV01000022">
    <property type="protein sequence ID" value="EMS73123.1"/>
    <property type="molecule type" value="Genomic_DNA"/>
</dbReference>
<name>S0FX17_RUMCE</name>
<dbReference type="PANTHER" id="PTHR46847">
    <property type="entry name" value="D-ALLOSE-BINDING PERIPLASMIC PROTEIN-RELATED"/>
    <property type="match status" value="1"/>
</dbReference>
<dbReference type="AlphaFoldDB" id="S0FX17"/>
<accession>S0FX17</accession>
<keyword evidence="5" id="KW-0762">Sugar transport</keyword>
<dbReference type="InterPro" id="IPR025997">
    <property type="entry name" value="SBP_2_dom"/>
</dbReference>
<evidence type="ECO:0000256" key="1">
    <source>
        <dbReference type="ARBA" id="ARBA00004196"/>
    </source>
</evidence>
<dbReference type="InterPro" id="IPR028082">
    <property type="entry name" value="Peripla_BP_I"/>
</dbReference>
<reference evidence="5 6" key="1">
    <citation type="journal article" date="2013" name="Genome Announc.">
        <title>Draft Genome Sequence of the Cellulolytic, Mesophilic, Anaerobic Bacterium Clostridium termitidis Strain CT1112 (DSM 5398).</title>
        <authorList>
            <person name="Lal S."/>
            <person name="Ramachandran U."/>
            <person name="Zhang X."/>
            <person name="Munir R."/>
            <person name="Sparling R."/>
            <person name="Levin D.B."/>
        </authorList>
    </citation>
    <scope>NUCLEOTIDE SEQUENCE [LARGE SCALE GENOMIC DNA]</scope>
    <source>
        <strain evidence="5 6">CT1112</strain>
    </source>
</reference>
<proteinExistence type="inferred from homology"/>